<keyword evidence="1" id="KW-1133">Transmembrane helix</keyword>
<evidence type="ECO:0000256" key="2">
    <source>
        <dbReference type="SAM" id="SignalP"/>
    </source>
</evidence>
<protein>
    <submittedName>
        <fullName evidence="3">Uncharacterized protein</fullName>
    </submittedName>
</protein>
<keyword evidence="4" id="KW-1185">Reference proteome</keyword>
<keyword evidence="1" id="KW-0812">Transmembrane</keyword>
<dbReference type="RefSeq" id="WP_211347652.1">
    <property type="nucleotide sequence ID" value="NZ_JBHTGS010000001.1"/>
</dbReference>
<name>A0A543AW91_9ACTN</name>
<evidence type="ECO:0000256" key="1">
    <source>
        <dbReference type="SAM" id="Phobius"/>
    </source>
</evidence>
<evidence type="ECO:0000313" key="4">
    <source>
        <dbReference type="Proteomes" id="UP000317043"/>
    </source>
</evidence>
<dbReference type="Pfam" id="PF19733">
    <property type="entry name" value="DUF6223"/>
    <property type="match status" value="1"/>
</dbReference>
<dbReference type="InParanoid" id="A0A543AW91"/>
<keyword evidence="1" id="KW-0472">Membrane</keyword>
<proteinExistence type="predicted"/>
<feature type="chain" id="PRO_5022077517" evidence="2">
    <location>
        <begin position="27"/>
        <end position="139"/>
    </location>
</feature>
<dbReference type="EMBL" id="VFOW01000001">
    <property type="protein sequence ID" value="TQL76855.1"/>
    <property type="molecule type" value="Genomic_DNA"/>
</dbReference>
<comment type="caution">
    <text evidence="3">The sequence shown here is derived from an EMBL/GenBank/DDBJ whole genome shotgun (WGS) entry which is preliminary data.</text>
</comment>
<dbReference type="InterPro" id="IPR045770">
    <property type="entry name" value="DUF6223"/>
</dbReference>
<reference evidence="3 4" key="1">
    <citation type="submission" date="2019-06" db="EMBL/GenBank/DDBJ databases">
        <title>Sequencing the genomes of 1000 actinobacteria strains.</title>
        <authorList>
            <person name="Klenk H.-P."/>
        </authorList>
    </citation>
    <scope>NUCLEOTIDE SEQUENCE [LARGE SCALE GENOMIC DNA]</scope>
    <source>
        <strain evidence="3 4">DSM 45928</strain>
    </source>
</reference>
<feature type="transmembrane region" description="Helical" evidence="1">
    <location>
        <begin position="81"/>
        <end position="100"/>
    </location>
</feature>
<organism evidence="3 4">
    <name type="scientific">Stackebrandtia endophytica</name>
    <dbReference type="NCBI Taxonomy" id="1496996"/>
    <lineage>
        <taxon>Bacteria</taxon>
        <taxon>Bacillati</taxon>
        <taxon>Actinomycetota</taxon>
        <taxon>Actinomycetes</taxon>
        <taxon>Glycomycetales</taxon>
        <taxon>Glycomycetaceae</taxon>
        <taxon>Stackebrandtia</taxon>
    </lineage>
</organism>
<sequence>MSVRRLMGVVATTVIIGMGAATPAVADVVGPSNEVDAYTLTTARLWATSAALLGLAAAIIGAVALTRSIRGTGTGGRRGAVIALAAGLVAVILGVLNLMVATGGPGTGNGVIGGAAAIGFGAIAVILSGFSLARSRRRG</sequence>
<dbReference type="Proteomes" id="UP000317043">
    <property type="component" value="Unassembled WGS sequence"/>
</dbReference>
<accession>A0A543AW91</accession>
<dbReference type="AlphaFoldDB" id="A0A543AW91"/>
<evidence type="ECO:0000313" key="3">
    <source>
        <dbReference type="EMBL" id="TQL76855.1"/>
    </source>
</evidence>
<gene>
    <name evidence="3" type="ORF">FB566_2397</name>
</gene>
<feature type="signal peptide" evidence="2">
    <location>
        <begin position="1"/>
        <end position="26"/>
    </location>
</feature>
<keyword evidence="2" id="KW-0732">Signal</keyword>
<feature type="transmembrane region" description="Helical" evidence="1">
    <location>
        <begin position="112"/>
        <end position="133"/>
    </location>
</feature>
<feature type="transmembrane region" description="Helical" evidence="1">
    <location>
        <begin position="50"/>
        <end position="69"/>
    </location>
</feature>